<reference evidence="2" key="1">
    <citation type="journal article" date="2014" name="Int. J. Syst. Evol. Microbiol.">
        <title>Complete genome sequence of Corynebacterium casei LMG S-19264T (=DSM 44701T), isolated from a smear-ripened cheese.</title>
        <authorList>
            <consortium name="US DOE Joint Genome Institute (JGI-PGF)"/>
            <person name="Walter F."/>
            <person name="Albersmeier A."/>
            <person name="Kalinowski J."/>
            <person name="Ruckert C."/>
        </authorList>
    </citation>
    <scope>NUCLEOTIDE SEQUENCE</scope>
    <source>
        <strain evidence="2">JCM 4988</strain>
    </source>
</reference>
<gene>
    <name evidence="2" type="ORF">GCM10010387_54230</name>
</gene>
<organism evidence="2 3">
    <name type="scientific">Streptomyces inusitatus</name>
    <dbReference type="NCBI Taxonomy" id="68221"/>
    <lineage>
        <taxon>Bacteria</taxon>
        <taxon>Bacillati</taxon>
        <taxon>Actinomycetota</taxon>
        <taxon>Actinomycetes</taxon>
        <taxon>Kitasatosporales</taxon>
        <taxon>Streptomycetaceae</taxon>
        <taxon>Streptomyces</taxon>
    </lineage>
</organism>
<proteinExistence type="predicted"/>
<name>A0A918QLH1_9ACTN</name>
<dbReference type="RefSeq" id="WP_190125858.1">
    <property type="nucleotide sequence ID" value="NZ_BMWG01000022.1"/>
</dbReference>
<dbReference type="AlphaFoldDB" id="A0A918QLH1"/>
<dbReference type="EMBL" id="BMWG01000022">
    <property type="protein sequence ID" value="GGZ53204.1"/>
    <property type="molecule type" value="Genomic_DNA"/>
</dbReference>
<dbReference type="InterPro" id="IPR007278">
    <property type="entry name" value="DUF397"/>
</dbReference>
<dbReference type="Proteomes" id="UP000630936">
    <property type="component" value="Unassembled WGS sequence"/>
</dbReference>
<accession>A0A918QLH1</accession>
<evidence type="ECO:0000313" key="3">
    <source>
        <dbReference type="Proteomes" id="UP000630936"/>
    </source>
</evidence>
<evidence type="ECO:0000313" key="2">
    <source>
        <dbReference type="EMBL" id="GGZ53204.1"/>
    </source>
</evidence>
<comment type="caution">
    <text evidence="2">The sequence shown here is derived from an EMBL/GenBank/DDBJ whole genome shotgun (WGS) entry which is preliminary data.</text>
</comment>
<dbReference type="Pfam" id="PF04149">
    <property type="entry name" value="DUF397"/>
    <property type="match status" value="1"/>
</dbReference>
<sequence>MAKTDSSPLRWVKSSYSTVNGGACVEWAPDHTSTTGTIPIRDSKNPTGPTLMLSPSAFTGLLTLARSSEL</sequence>
<reference evidence="2" key="2">
    <citation type="submission" date="2020-09" db="EMBL/GenBank/DDBJ databases">
        <authorList>
            <person name="Sun Q."/>
            <person name="Ohkuma M."/>
        </authorList>
    </citation>
    <scope>NUCLEOTIDE SEQUENCE</scope>
    <source>
        <strain evidence="2">JCM 4988</strain>
    </source>
</reference>
<feature type="domain" description="DUF397" evidence="1">
    <location>
        <begin position="9"/>
        <end position="65"/>
    </location>
</feature>
<evidence type="ECO:0000259" key="1">
    <source>
        <dbReference type="Pfam" id="PF04149"/>
    </source>
</evidence>
<keyword evidence="3" id="KW-1185">Reference proteome</keyword>
<protein>
    <recommendedName>
        <fullName evidence="1">DUF397 domain-containing protein</fullName>
    </recommendedName>
</protein>